<evidence type="ECO:0000256" key="1">
    <source>
        <dbReference type="SAM" id="Phobius"/>
    </source>
</evidence>
<gene>
    <name evidence="2" type="ORF">QOZ93_000397</name>
</gene>
<feature type="transmembrane region" description="Helical" evidence="1">
    <location>
        <begin position="197"/>
        <end position="219"/>
    </location>
</feature>
<protein>
    <recommendedName>
        <fullName evidence="4">ABC transporter permease</fullName>
    </recommendedName>
</protein>
<evidence type="ECO:0000313" key="3">
    <source>
        <dbReference type="Proteomes" id="UP001224418"/>
    </source>
</evidence>
<evidence type="ECO:0008006" key="4">
    <source>
        <dbReference type="Google" id="ProtNLM"/>
    </source>
</evidence>
<dbReference type="Proteomes" id="UP001224418">
    <property type="component" value="Unassembled WGS sequence"/>
</dbReference>
<organism evidence="2 3">
    <name type="scientific">Hathewaya limosa</name>
    <name type="common">Clostridium limosum</name>
    <dbReference type="NCBI Taxonomy" id="1536"/>
    <lineage>
        <taxon>Bacteria</taxon>
        <taxon>Bacillati</taxon>
        <taxon>Bacillota</taxon>
        <taxon>Clostridia</taxon>
        <taxon>Eubacteriales</taxon>
        <taxon>Clostridiaceae</taxon>
        <taxon>Hathewaya</taxon>
    </lineage>
</organism>
<evidence type="ECO:0000313" key="2">
    <source>
        <dbReference type="EMBL" id="MDQ0478688.1"/>
    </source>
</evidence>
<dbReference type="RefSeq" id="WP_307354916.1">
    <property type="nucleotide sequence ID" value="NZ_BAAACJ010000008.1"/>
</dbReference>
<dbReference type="EMBL" id="JAUSWN010000002">
    <property type="protein sequence ID" value="MDQ0478688.1"/>
    <property type="molecule type" value="Genomic_DNA"/>
</dbReference>
<feature type="transmembrane region" description="Helical" evidence="1">
    <location>
        <begin position="166"/>
        <end position="190"/>
    </location>
</feature>
<reference evidence="2 3" key="1">
    <citation type="submission" date="2023-07" db="EMBL/GenBank/DDBJ databases">
        <title>Genomic Encyclopedia of Type Strains, Phase IV (KMG-IV): sequencing the most valuable type-strain genomes for metagenomic binning, comparative biology and taxonomic classification.</title>
        <authorList>
            <person name="Goeker M."/>
        </authorList>
    </citation>
    <scope>NUCLEOTIDE SEQUENCE [LARGE SCALE GENOMIC DNA]</scope>
    <source>
        <strain evidence="2 3">DSM 1400</strain>
    </source>
</reference>
<keyword evidence="3" id="KW-1185">Reference proteome</keyword>
<feature type="transmembrane region" description="Helical" evidence="1">
    <location>
        <begin position="107"/>
        <end position="127"/>
    </location>
</feature>
<feature type="transmembrane region" description="Helical" evidence="1">
    <location>
        <begin position="18"/>
        <end position="36"/>
    </location>
</feature>
<keyword evidence="1" id="KW-0812">Transmembrane</keyword>
<sequence>MKGLIFNELGLCLKKRNLYLFFMIQLVIILSIVNVYNNSKEGIIEVTRIDGFLGVCGGSNRIFLLGPYVQWILKVSIIFIICEDVMGFKEGFDTMMLTRVESKIKWWLGKVITIFIIVLSYSILICIEGDILSMIVLGKANYISQYTRCYYPNILNFNNSFLMLKFTVFIILTTGVFAVVTLVNSIGILFNSNRSHLFIMIFLLILEVAYNSKLISRMFSPISFASTLDLNGGLKEYVSQIMFNIFISFISILTSIFLLLKKDLK</sequence>
<accession>A0ABU0JR83</accession>
<comment type="caution">
    <text evidence="2">The sequence shown here is derived from an EMBL/GenBank/DDBJ whole genome shotgun (WGS) entry which is preliminary data.</text>
</comment>
<name>A0ABU0JR83_HATLI</name>
<feature type="transmembrane region" description="Helical" evidence="1">
    <location>
        <begin position="239"/>
        <end position="260"/>
    </location>
</feature>
<proteinExistence type="predicted"/>
<keyword evidence="1" id="KW-1133">Transmembrane helix</keyword>
<keyword evidence="1" id="KW-0472">Membrane</keyword>